<evidence type="ECO:0000256" key="2">
    <source>
        <dbReference type="ARBA" id="ARBA00022448"/>
    </source>
</evidence>
<dbReference type="InterPro" id="IPR003593">
    <property type="entry name" value="AAA+_ATPase"/>
</dbReference>
<dbReference type="InterPro" id="IPR027417">
    <property type="entry name" value="P-loop_NTPase"/>
</dbReference>
<keyword evidence="4 6" id="KW-0067">ATP-binding</keyword>
<evidence type="ECO:0000313" key="7">
    <source>
        <dbReference type="Proteomes" id="UP001152173"/>
    </source>
</evidence>
<evidence type="ECO:0000256" key="4">
    <source>
        <dbReference type="ARBA" id="ARBA00022840"/>
    </source>
</evidence>
<dbReference type="GO" id="GO:0005524">
    <property type="term" value="F:ATP binding"/>
    <property type="evidence" value="ECO:0007669"/>
    <property type="project" value="UniProtKB-KW"/>
</dbReference>
<dbReference type="SMART" id="SM00382">
    <property type="entry name" value="AAA"/>
    <property type="match status" value="1"/>
</dbReference>
<accession>A0A9X3LEZ6</accession>
<dbReference type="InterPro" id="IPR050763">
    <property type="entry name" value="ABC_transporter_ATP-binding"/>
</dbReference>
<dbReference type="Proteomes" id="UP001152173">
    <property type="component" value="Unassembled WGS sequence"/>
</dbReference>
<dbReference type="SUPFAM" id="SSF52540">
    <property type="entry name" value="P-loop containing nucleoside triphosphate hydrolases"/>
    <property type="match status" value="1"/>
</dbReference>
<gene>
    <name evidence="6" type="ORF">M9R32_06430</name>
</gene>
<evidence type="ECO:0000256" key="3">
    <source>
        <dbReference type="ARBA" id="ARBA00022741"/>
    </source>
</evidence>
<comment type="similarity">
    <text evidence="1">Belongs to the ABC transporter superfamily.</text>
</comment>
<evidence type="ECO:0000259" key="5">
    <source>
        <dbReference type="PROSITE" id="PS50893"/>
    </source>
</evidence>
<evidence type="ECO:0000256" key="1">
    <source>
        <dbReference type="ARBA" id="ARBA00005417"/>
    </source>
</evidence>
<organism evidence="6 7">
    <name type="scientific">Paenisporosarcina quisquiliarum</name>
    <dbReference type="NCBI Taxonomy" id="365346"/>
    <lineage>
        <taxon>Bacteria</taxon>
        <taxon>Bacillati</taxon>
        <taxon>Bacillota</taxon>
        <taxon>Bacilli</taxon>
        <taxon>Bacillales</taxon>
        <taxon>Caryophanaceae</taxon>
        <taxon>Paenisporosarcina</taxon>
    </lineage>
</organism>
<proteinExistence type="inferred from homology"/>
<feature type="domain" description="ABC transporter" evidence="5">
    <location>
        <begin position="4"/>
        <end position="229"/>
    </location>
</feature>
<keyword evidence="3" id="KW-0547">Nucleotide-binding</keyword>
<dbReference type="PANTHER" id="PTHR42711">
    <property type="entry name" value="ABC TRANSPORTER ATP-BINDING PROTEIN"/>
    <property type="match status" value="1"/>
</dbReference>
<dbReference type="AlphaFoldDB" id="A0A9X3LEZ6"/>
<protein>
    <submittedName>
        <fullName evidence="6">ABC transporter ATP-binding protein</fullName>
    </submittedName>
</protein>
<dbReference type="PROSITE" id="PS00211">
    <property type="entry name" value="ABC_TRANSPORTER_1"/>
    <property type="match status" value="1"/>
</dbReference>
<evidence type="ECO:0000313" key="6">
    <source>
        <dbReference type="EMBL" id="MCZ8536813.1"/>
    </source>
</evidence>
<dbReference type="RefSeq" id="WP_269925910.1">
    <property type="nucleotide sequence ID" value="NZ_JAMKBJ010000004.1"/>
</dbReference>
<dbReference type="Gene3D" id="3.40.50.300">
    <property type="entry name" value="P-loop containing nucleotide triphosphate hydrolases"/>
    <property type="match status" value="1"/>
</dbReference>
<keyword evidence="7" id="KW-1185">Reference proteome</keyword>
<dbReference type="PANTHER" id="PTHR42711:SF5">
    <property type="entry name" value="ABC TRANSPORTER ATP-BINDING PROTEIN NATA"/>
    <property type="match status" value="1"/>
</dbReference>
<keyword evidence="2" id="KW-0813">Transport</keyword>
<dbReference type="InterPro" id="IPR017871">
    <property type="entry name" value="ABC_transporter-like_CS"/>
</dbReference>
<dbReference type="CDD" id="cd03230">
    <property type="entry name" value="ABC_DR_subfamily_A"/>
    <property type="match status" value="1"/>
</dbReference>
<dbReference type="Pfam" id="PF00005">
    <property type="entry name" value="ABC_tran"/>
    <property type="match status" value="1"/>
</dbReference>
<comment type="caution">
    <text evidence="6">The sequence shown here is derived from an EMBL/GenBank/DDBJ whole genome shotgun (WGS) entry which is preliminary data.</text>
</comment>
<sequence>MNAIELNHLTKRYGKARGIEDVTFQVAQGEIFGFIGPNGAGKSTTIRTLLNFLYPTSGTAKILGKDVVTEAKNLRQHIGYLPSEVHYYDDMKVSELFRFSAGFYPGDSSKHALELAERLQLDTSRKIEDLSFGNKKKVGIIQALMHEPQILILDEPTAGLDPLMQSIFFELLRELQQKGTTIFFSSHYLSEVQKLCNRVAIIKDGRMIKIENMEDLHAKKFKKVHLHFQNKWDQKIRLEGVLQENVTDNSYEFIYNGHTRNLLEQLVNIQFDDVTIEEPSLEEIFMHYYEKEAGENDGL</sequence>
<dbReference type="GO" id="GO:0016887">
    <property type="term" value="F:ATP hydrolysis activity"/>
    <property type="evidence" value="ECO:0007669"/>
    <property type="project" value="InterPro"/>
</dbReference>
<name>A0A9X3LEZ6_9BACL</name>
<dbReference type="EMBL" id="JAMKBJ010000004">
    <property type="protein sequence ID" value="MCZ8536813.1"/>
    <property type="molecule type" value="Genomic_DNA"/>
</dbReference>
<dbReference type="InterPro" id="IPR003439">
    <property type="entry name" value="ABC_transporter-like_ATP-bd"/>
</dbReference>
<reference evidence="6" key="1">
    <citation type="submission" date="2022-05" db="EMBL/GenBank/DDBJ databases">
        <authorList>
            <person name="Colautti A."/>
            <person name="Iacumin L."/>
        </authorList>
    </citation>
    <scope>NUCLEOTIDE SEQUENCE</scope>
    <source>
        <strain evidence="6">SK 55</strain>
    </source>
</reference>
<dbReference type="PROSITE" id="PS50893">
    <property type="entry name" value="ABC_TRANSPORTER_2"/>
    <property type="match status" value="1"/>
</dbReference>